<proteinExistence type="inferred from homology"/>
<evidence type="ECO:0000313" key="5">
    <source>
        <dbReference type="Proteomes" id="UP001164718"/>
    </source>
</evidence>
<dbReference type="KEGG" id="faf:OE104_06420"/>
<dbReference type="InterPro" id="IPR036663">
    <property type="entry name" value="Fumarylacetoacetase_C_sf"/>
</dbReference>
<dbReference type="GO" id="GO:0008704">
    <property type="term" value="F:5-carboxymethyl-2-hydroxymuconate delta-isomerase activity"/>
    <property type="evidence" value="ECO:0007669"/>
    <property type="project" value="InterPro"/>
</dbReference>
<dbReference type="GO" id="GO:0018800">
    <property type="term" value="F:5-oxopent-3-ene-1,2,5-tricarboxylate decarboxylase activity"/>
    <property type="evidence" value="ECO:0007669"/>
    <property type="project" value="InterPro"/>
</dbReference>
<dbReference type="Gene3D" id="3.90.850.10">
    <property type="entry name" value="Fumarylacetoacetase-like, C-terminal domain"/>
    <property type="match status" value="1"/>
</dbReference>
<comment type="similarity">
    <text evidence="1">Belongs to the FAH family.</text>
</comment>
<keyword evidence="5" id="KW-1185">Reference proteome</keyword>
<feature type="domain" description="Fumarylacetoacetase-like C-terminal" evidence="3">
    <location>
        <begin position="48"/>
        <end position="251"/>
    </location>
</feature>
<name>A0A9E8LWE4_9BACI</name>
<evidence type="ECO:0000256" key="2">
    <source>
        <dbReference type="ARBA" id="ARBA00022723"/>
    </source>
</evidence>
<accession>A0A9E8LWE4</accession>
<dbReference type="NCBIfam" id="TIGR02305">
    <property type="entry name" value="HpaG-N-term"/>
    <property type="match status" value="1"/>
</dbReference>
<dbReference type="EMBL" id="CP106878">
    <property type="protein sequence ID" value="WAA10943.1"/>
    <property type="molecule type" value="Genomic_DNA"/>
</dbReference>
<dbReference type="InterPro" id="IPR011234">
    <property type="entry name" value="Fumarylacetoacetase-like_C"/>
</dbReference>
<keyword evidence="4" id="KW-0378">Hydrolase</keyword>
<sequence>MKRIWMKRRGKDRLEPALLNSVGESVFIDGQSLSIDAVSLDVPISGTVYNVLFNYKKAYEMFRTNMYKPPYEKPPKYPVLYMKPMNTLIAHRSSIPVPASFKELMIGPSLGLVIGKRATKVKEQDALSYIKGLIIANDVQIPHSNYYRPAIKETARDGFCPIGPWIVEHGQIENIDQLQIRVFINGRLALENNTSNLLRSARQLIASVTDFMTLTEGDVLLTGIPENAPLAKRKDIVTIEIERVGRLENELVDEAVLEGGRG</sequence>
<organism evidence="4 5">
    <name type="scientific">Fervidibacillus albus</name>
    <dbReference type="NCBI Taxonomy" id="2980026"/>
    <lineage>
        <taxon>Bacteria</taxon>
        <taxon>Bacillati</taxon>
        <taxon>Bacillota</taxon>
        <taxon>Bacilli</taxon>
        <taxon>Bacillales</taxon>
        <taxon>Bacillaceae</taxon>
        <taxon>Fervidibacillus</taxon>
    </lineage>
</organism>
<dbReference type="GO" id="GO:0016787">
    <property type="term" value="F:hydrolase activity"/>
    <property type="evidence" value="ECO:0007669"/>
    <property type="project" value="UniProtKB-KW"/>
</dbReference>
<dbReference type="GO" id="GO:0046872">
    <property type="term" value="F:metal ion binding"/>
    <property type="evidence" value="ECO:0007669"/>
    <property type="project" value="UniProtKB-KW"/>
</dbReference>
<dbReference type="RefSeq" id="WP_275418755.1">
    <property type="nucleotide sequence ID" value="NZ_CP106878.1"/>
</dbReference>
<protein>
    <submittedName>
        <fullName evidence="4">Fumarylacetoacetate hydrolase family protein</fullName>
    </submittedName>
</protein>
<dbReference type="PANTHER" id="PTHR42796:SF4">
    <property type="entry name" value="FUMARYLACETOACETATE HYDROLASE DOMAIN-CONTAINING PROTEIN 2A"/>
    <property type="match status" value="1"/>
</dbReference>
<dbReference type="GO" id="GO:0044281">
    <property type="term" value="P:small molecule metabolic process"/>
    <property type="evidence" value="ECO:0007669"/>
    <property type="project" value="UniProtKB-ARBA"/>
</dbReference>
<dbReference type="Pfam" id="PF01557">
    <property type="entry name" value="FAA_hydrolase"/>
    <property type="match status" value="1"/>
</dbReference>
<evidence type="ECO:0000313" key="4">
    <source>
        <dbReference type="EMBL" id="WAA10943.1"/>
    </source>
</evidence>
<reference evidence="4" key="1">
    <citation type="submission" date="2022-09" db="EMBL/GenBank/DDBJ databases">
        <title>Complete Genomes of Fervidibacillus albus and Fervidibacillus halotolerans isolated from tidal flat sediments.</title>
        <authorList>
            <person name="Kwon K.K."/>
            <person name="Yang S.-H."/>
            <person name="Park M.J."/>
            <person name="Oh H.-M."/>
        </authorList>
    </citation>
    <scope>NUCLEOTIDE SEQUENCE</scope>
    <source>
        <strain evidence="4">MEBiC13591</strain>
    </source>
</reference>
<gene>
    <name evidence="4" type="ORF">OE104_06420</name>
</gene>
<evidence type="ECO:0000259" key="3">
    <source>
        <dbReference type="Pfam" id="PF01557"/>
    </source>
</evidence>
<keyword evidence="2" id="KW-0479">Metal-binding</keyword>
<dbReference type="AlphaFoldDB" id="A0A9E8LWE4"/>
<dbReference type="Proteomes" id="UP001164718">
    <property type="component" value="Chromosome"/>
</dbReference>
<dbReference type="InterPro" id="IPR012686">
    <property type="entry name" value="HPA_isomer/decarb_N"/>
</dbReference>
<dbReference type="InterPro" id="IPR051121">
    <property type="entry name" value="FAH"/>
</dbReference>
<dbReference type="SUPFAM" id="SSF56529">
    <property type="entry name" value="FAH"/>
    <property type="match status" value="1"/>
</dbReference>
<dbReference type="PANTHER" id="PTHR42796">
    <property type="entry name" value="FUMARYLACETOACETATE HYDROLASE DOMAIN-CONTAINING PROTEIN 2A-RELATED"/>
    <property type="match status" value="1"/>
</dbReference>
<evidence type="ECO:0000256" key="1">
    <source>
        <dbReference type="ARBA" id="ARBA00010211"/>
    </source>
</evidence>